<comment type="subcellular location">
    <subcellularLocation>
        <location evidence="1">Membrane</location>
        <topology evidence="1">Multi-pass membrane protein</topology>
    </subcellularLocation>
</comment>
<feature type="transmembrane region" description="Helical" evidence="6">
    <location>
        <begin position="324"/>
        <end position="350"/>
    </location>
</feature>
<feature type="transmembrane region" description="Helical" evidence="6">
    <location>
        <begin position="413"/>
        <end position="434"/>
    </location>
</feature>
<evidence type="ECO:0000259" key="7">
    <source>
        <dbReference type="PROSITE" id="PS50850"/>
    </source>
</evidence>
<feature type="transmembrane region" description="Helical" evidence="6">
    <location>
        <begin position="203"/>
        <end position="222"/>
    </location>
</feature>
<dbReference type="GO" id="GO:0005886">
    <property type="term" value="C:plasma membrane"/>
    <property type="evidence" value="ECO:0007669"/>
    <property type="project" value="TreeGrafter"/>
</dbReference>
<keyword evidence="9" id="KW-1185">Reference proteome</keyword>
<evidence type="ECO:0000313" key="9">
    <source>
        <dbReference type="Proteomes" id="UP001194746"/>
    </source>
</evidence>
<evidence type="ECO:0000313" key="8">
    <source>
        <dbReference type="EMBL" id="KAF9895133.1"/>
    </source>
</evidence>
<feature type="transmembrane region" description="Helical" evidence="6">
    <location>
        <begin position="140"/>
        <end position="157"/>
    </location>
</feature>
<evidence type="ECO:0000256" key="2">
    <source>
        <dbReference type="ARBA" id="ARBA00022692"/>
    </source>
</evidence>
<dbReference type="EMBL" id="VCAU01000001">
    <property type="protein sequence ID" value="KAF9895133.1"/>
    <property type="molecule type" value="Genomic_DNA"/>
</dbReference>
<gene>
    <name evidence="8" type="ORF">FE257_000035</name>
</gene>
<dbReference type="PANTHER" id="PTHR23502">
    <property type="entry name" value="MAJOR FACILITATOR SUPERFAMILY"/>
    <property type="match status" value="1"/>
</dbReference>
<feature type="transmembrane region" description="Helical" evidence="6">
    <location>
        <begin position="115"/>
        <end position="133"/>
    </location>
</feature>
<feature type="transmembrane region" description="Helical" evidence="6">
    <location>
        <begin position="228"/>
        <end position="248"/>
    </location>
</feature>
<dbReference type="Proteomes" id="UP001194746">
    <property type="component" value="Unassembled WGS sequence"/>
</dbReference>
<feature type="transmembrane region" description="Helical" evidence="6">
    <location>
        <begin position="506"/>
        <end position="528"/>
    </location>
</feature>
<accession>A0AAD4CZ38</accession>
<feature type="domain" description="Major facilitator superfamily (MFS) profile" evidence="7">
    <location>
        <begin position="73"/>
        <end position="530"/>
    </location>
</feature>
<proteinExistence type="predicted"/>
<name>A0AAD4CZ38_ASPNN</name>
<dbReference type="SUPFAM" id="SSF103473">
    <property type="entry name" value="MFS general substrate transporter"/>
    <property type="match status" value="1"/>
</dbReference>
<dbReference type="InterPro" id="IPR036259">
    <property type="entry name" value="MFS_trans_sf"/>
</dbReference>
<sequence length="556" mass="61064">MRVEPVIREPRIPQASTPLVFQYQRSGIPIVWAPGTVNLQECRERLRQKKLHHPALSNDPNDPLNWSTLRKTLNFTLACLYVLFTFLATSAGGPAYNAYVRDLNLTFPIYTASNAANFAGLATGCILFVPFIHKYGRRPLYLLSLTVQLAMAIWSANMTTAHEMIPVNLIFGIGGSLSETIVQITITDLFFVHQRARMNGLYMLMQSTGVCLGPVAIGFVVDSQGWRWGWWWCAILIGATLVLSIFAFEESKYVPARGSRDATDEETSVFSPTSNAKPRASASDAASSHSIAKDTWPRPKPYRQRLALVTPTPGSVTHHFYQPFVVLFTFPAVAYTALTYGSLISWVTAISTVQSSQMIFPPYNFSASEVGLLNIAPFIGVIIGTIVGAPISDYSIVRLASRNNGIYEPEMRLYLAIPGGLISFAGLIVFGVGLGQGLHWAVVAAGSGIFSTGFVILADIALSYLIDCYQNVIADALVAVVFVRNGISMIIMFTLSPWLHGFGVQNTFICMAFVALAISMLVIPLLLWGKDARIATAKSYEMFTKRQAVYRHIEGC</sequence>
<keyword evidence="3 6" id="KW-1133">Transmembrane helix</keyword>
<dbReference type="Pfam" id="PF07690">
    <property type="entry name" value="MFS_1"/>
    <property type="match status" value="1"/>
</dbReference>
<feature type="transmembrane region" description="Helical" evidence="6">
    <location>
        <begin position="169"/>
        <end position="191"/>
    </location>
</feature>
<feature type="transmembrane region" description="Helical" evidence="6">
    <location>
        <begin position="440"/>
        <end position="465"/>
    </location>
</feature>
<dbReference type="InterPro" id="IPR020846">
    <property type="entry name" value="MFS_dom"/>
</dbReference>
<dbReference type="PANTHER" id="PTHR23502:SF50">
    <property type="entry name" value="TRANSPORTER, PUTATIVE (AFU_ORTHOLOGUE AFUA_5G00430)-RELATED"/>
    <property type="match status" value="1"/>
</dbReference>
<keyword evidence="4 6" id="KW-0472">Membrane</keyword>
<dbReference type="AlphaFoldDB" id="A0AAD4CZ38"/>
<dbReference type="PROSITE" id="PS50850">
    <property type="entry name" value="MFS"/>
    <property type="match status" value="1"/>
</dbReference>
<evidence type="ECO:0000256" key="6">
    <source>
        <dbReference type="SAM" id="Phobius"/>
    </source>
</evidence>
<keyword evidence="2 6" id="KW-0812">Transmembrane</keyword>
<feature type="transmembrane region" description="Helical" evidence="6">
    <location>
        <begin position="477"/>
        <end position="500"/>
    </location>
</feature>
<dbReference type="GO" id="GO:0022857">
    <property type="term" value="F:transmembrane transporter activity"/>
    <property type="evidence" value="ECO:0007669"/>
    <property type="project" value="InterPro"/>
</dbReference>
<dbReference type="Gene3D" id="1.20.1250.20">
    <property type="entry name" value="MFS general substrate transporter like domains"/>
    <property type="match status" value="1"/>
</dbReference>
<protein>
    <recommendedName>
        <fullName evidence="7">Major facilitator superfamily (MFS) profile domain-containing protein</fullName>
    </recommendedName>
</protein>
<evidence type="ECO:0000256" key="1">
    <source>
        <dbReference type="ARBA" id="ARBA00004141"/>
    </source>
</evidence>
<feature type="transmembrane region" description="Helical" evidence="6">
    <location>
        <begin position="75"/>
        <end position="95"/>
    </location>
</feature>
<evidence type="ECO:0000256" key="4">
    <source>
        <dbReference type="ARBA" id="ARBA00023136"/>
    </source>
</evidence>
<dbReference type="InterPro" id="IPR011701">
    <property type="entry name" value="MFS"/>
</dbReference>
<feature type="transmembrane region" description="Helical" evidence="6">
    <location>
        <begin position="370"/>
        <end position="392"/>
    </location>
</feature>
<reference evidence="8" key="1">
    <citation type="journal article" date="2019" name="Beilstein J. Org. Chem.">
        <title>Nanangenines: drimane sesquiterpenoids as the dominant metabolite cohort of a novel Australian fungus, Aspergillus nanangensis.</title>
        <authorList>
            <person name="Lacey H.J."/>
            <person name="Gilchrist C.L.M."/>
            <person name="Crombie A."/>
            <person name="Kalaitzis J.A."/>
            <person name="Vuong D."/>
            <person name="Rutledge P.J."/>
            <person name="Turner P."/>
            <person name="Pitt J.I."/>
            <person name="Lacey E."/>
            <person name="Chooi Y.H."/>
            <person name="Piggott A.M."/>
        </authorList>
    </citation>
    <scope>NUCLEOTIDE SEQUENCE</scope>
    <source>
        <strain evidence="8">MST-FP2251</strain>
    </source>
</reference>
<reference evidence="8" key="2">
    <citation type="submission" date="2020-02" db="EMBL/GenBank/DDBJ databases">
        <authorList>
            <person name="Gilchrist C.L.M."/>
            <person name="Chooi Y.-H."/>
        </authorList>
    </citation>
    <scope>NUCLEOTIDE SEQUENCE</scope>
    <source>
        <strain evidence="8">MST-FP2251</strain>
    </source>
</reference>
<feature type="region of interest" description="Disordered" evidence="5">
    <location>
        <begin position="264"/>
        <end position="298"/>
    </location>
</feature>
<comment type="caution">
    <text evidence="8">The sequence shown here is derived from an EMBL/GenBank/DDBJ whole genome shotgun (WGS) entry which is preliminary data.</text>
</comment>
<organism evidence="8 9">
    <name type="scientific">Aspergillus nanangensis</name>
    <dbReference type="NCBI Taxonomy" id="2582783"/>
    <lineage>
        <taxon>Eukaryota</taxon>
        <taxon>Fungi</taxon>
        <taxon>Dikarya</taxon>
        <taxon>Ascomycota</taxon>
        <taxon>Pezizomycotina</taxon>
        <taxon>Eurotiomycetes</taxon>
        <taxon>Eurotiomycetidae</taxon>
        <taxon>Eurotiales</taxon>
        <taxon>Aspergillaceae</taxon>
        <taxon>Aspergillus</taxon>
        <taxon>Aspergillus subgen. Circumdati</taxon>
    </lineage>
</organism>
<evidence type="ECO:0000256" key="5">
    <source>
        <dbReference type="SAM" id="MobiDB-lite"/>
    </source>
</evidence>
<feature type="compositionally biased region" description="Low complexity" evidence="5">
    <location>
        <begin position="280"/>
        <end position="290"/>
    </location>
</feature>
<evidence type="ECO:0000256" key="3">
    <source>
        <dbReference type="ARBA" id="ARBA00022989"/>
    </source>
</evidence>